<dbReference type="GO" id="GO:0006436">
    <property type="term" value="P:tryptophanyl-tRNA aminoacylation"/>
    <property type="evidence" value="ECO:0007669"/>
    <property type="project" value="UniProtKB-UniRule"/>
</dbReference>
<dbReference type="Gene3D" id="3.40.50.620">
    <property type="entry name" value="HUPs"/>
    <property type="match status" value="1"/>
</dbReference>
<dbReference type="OrthoDB" id="9801042at2"/>
<feature type="short sequence motif" description="'KMSKS' region" evidence="8">
    <location>
        <begin position="206"/>
        <end position="210"/>
    </location>
</feature>
<dbReference type="RefSeq" id="WP_075276381.1">
    <property type="nucleotide sequence ID" value="NZ_CP016908.1"/>
</dbReference>
<dbReference type="PANTHER" id="PTHR43766:SF1">
    <property type="entry name" value="TRYPTOPHAN--TRNA LIGASE, MITOCHONDRIAL"/>
    <property type="match status" value="1"/>
</dbReference>
<dbReference type="Proteomes" id="UP000185544">
    <property type="component" value="Chromosome"/>
</dbReference>
<comment type="function">
    <text evidence="8">Catalyzes the attachment of tryptophan to tRNA(Trp).</text>
</comment>
<sequence length="337" mass="37897">MRVVSGIQSSGKLHLGNYFGALRQFLKLQNEAECFFFIANLHSLTTIRQGTRLREATTDLVLDYLALGLDPDRVILFRQSDVPFHTELAWYLAALTPMGLLERAHSYKDKIRKGLAADVGLFTYPVLMAADILLYRADQVPVGKDQQQHLEITRDLAIKFNRTYIAGYDPADPEGVKSKNPCGILKLPRALVMKDVDVVPGIDGEKMSKSYGNVIEVFAEETVVKKQIMSIKTDSTPVETPKDPNASSLFVLLQLFASLQEGVELQASFRQGGKGYGYYKNRLLELFHETFREARRRRPKLASEKGYVEDVLKRGAERACDDALALMKEVRHVVGTR</sequence>
<dbReference type="GO" id="GO:0005524">
    <property type="term" value="F:ATP binding"/>
    <property type="evidence" value="ECO:0007669"/>
    <property type="project" value="UniProtKB-UniRule"/>
</dbReference>
<feature type="binding site" evidence="8">
    <location>
        <begin position="206"/>
        <end position="210"/>
    </location>
    <ligand>
        <name>ATP</name>
        <dbReference type="ChEBI" id="CHEBI:30616"/>
    </ligand>
</feature>
<dbReference type="Pfam" id="PF00579">
    <property type="entry name" value="tRNA-synt_1b"/>
    <property type="match status" value="1"/>
</dbReference>
<accession>A0A1L6MW87</accession>
<dbReference type="SUPFAM" id="SSF52374">
    <property type="entry name" value="Nucleotidylyl transferase"/>
    <property type="match status" value="1"/>
</dbReference>
<evidence type="ECO:0000256" key="9">
    <source>
        <dbReference type="RuleBase" id="RU363036"/>
    </source>
</evidence>
<dbReference type="HAMAP" id="MF_00140_B">
    <property type="entry name" value="Trp_tRNA_synth_B"/>
    <property type="match status" value="1"/>
</dbReference>
<dbReference type="InterPro" id="IPR014729">
    <property type="entry name" value="Rossmann-like_a/b/a_fold"/>
</dbReference>
<evidence type="ECO:0000256" key="7">
    <source>
        <dbReference type="ARBA" id="ARBA00049929"/>
    </source>
</evidence>
<keyword evidence="6 8" id="KW-0030">Aminoacyl-tRNA synthetase</keyword>
<feature type="binding site" evidence="8">
    <location>
        <position position="131"/>
    </location>
    <ligand>
        <name>L-tryptophan</name>
        <dbReference type="ChEBI" id="CHEBI:57912"/>
    </ligand>
</feature>
<feature type="binding site" evidence="8">
    <location>
        <begin position="8"/>
        <end position="10"/>
    </location>
    <ligand>
        <name>ATP</name>
        <dbReference type="ChEBI" id="CHEBI:30616"/>
    </ligand>
</feature>
<evidence type="ECO:0000256" key="6">
    <source>
        <dbReference type="ARBA" id="ARBA00023146"/>
    </source>
</evidence>
<organism evidence="10 11">
    <name type="scientific">Pajaroellobacter abortibovis</name>
    <dbReference type="NCBI Taxonomy" id="1882918"/>
    <lineage>
        <taxon>Bacteria</taxon>
        <taxon>Pseudomonadati</taxon>
        <taxon>Myxococcota</taxon>
        <taxon>Polyangia</taxon>
        <taxon>Polyangiales</taxon>
        <taxon>Polyangiaceae</taxon>
    </lineage>
</organism>
<dbReference type="Gene3D" id="1.10.240.10">
    <property type="entry name" value="Tyrosyl-Transfer RNA Synthetase"/>
    <property type="match status" value="1"/>
</dbReference>
<dbReference type="InterPro" id="IPR024109">
    <property type="entry name" value="Trp-tRNA-ligase_bac-type"/>
</dbReference>
<feature type="binding site" evidence="8">
    <location>
        <begin position="143"/>
        <end position="145"/>
    </location>
    <ligand>
        <name>ATP</name>
        <dbReference type="ChEBI" id="CHEBI:30616"/>
    </ligand>
</feature>
<evidence type="ECO:0000256" key="2">
    <source>
        <dbReference type="ARBA" id="ARBA00022598"/>
    </source>
</evidence>
<proteinExistence type="inferred from homology"/>
<name>A0A1L6MW87_9BACT</name>
<evidence type="ECO:0000256" key="1">
    <source>
        <dbReference type="ARBA" id="ARBA00005594"/>
    </source>
</evidence>
<dbReference type="InterPro" id="IPR050203">
    <property type="entry name" value="Trp-tRNA_synthetase"/>
</dbReference>
<keyword evidence="11" id="KW-1185">Reference proteome</keyword>
<dbReference type="EC" id="6.1.1.2" evidence="8"/>
<comment type="subunit">
    <text evidence="8">Homodimer.</text>
</comment>
<gene>
    <name evidence="8" type="primary">trpS</name>
    <name evidence="10" type="ORF">BCY86_02875</name>
</gene>
<dbReference type="InterPro" id="IPR002306">
    <property type="entry name" value="Trp-tRNA-ligase"/>
</dbReference>
<feature type="short sequence motif" description="'HIGH' region" evidence="8">
    <location>
        <begin position="9"/>
        <end position="17"/>
    </location>
</feature>
<keyword evidence="5 8" id="KW-0648">Protein biosynthesis</keyword>
<dbReference type="NCBIfam" id="TIGR00233">
    <property type="entry name" value="trpS"/>
    <property type="match status" value="1"/>
</dbReference>
<evidence type="ECO:0000256" key="3">
    <source>
        <dbReference type="ARBA" id="ARBA00022741"/>
    </source>
</evidence>
<dbReference type="PRINTS" id="PR01039">
    <property type="entry name" value="TRNASYNTHTRP"/>
</dbReference>
<keyword evidence="4 8" id="KW-0067">ATP-binding</keyword>
<evidence type="ECO:0000256" key="8">
    <source>
        <dbReference type="HAMAP-Rule" id="MF_00140"/>
    </source>
</evidence>
<comment type="subcellular location">
    <subcellularLocation>
        <location evidence="8">Cytoplasm</location>
    </subcellularLocation>
</comment>
<keyword evidence="3 8" id="KW-0547">Nucleotide-binding</keyword>
<evidence type="ECO:0000313" key="11">
    <source>
        <dbReference type="Proteomes" id="UP000185544"/>
    </source>
</evidence>
<dbReference type="EMBL" id="CP016908">
    <property type="protein sequence ID" value="APR99734.1"/>
    <property type="molecule type" value="Genomic_DNA"/>
</dbReference>
<feature type="binding site" evidence="8">
    <location>
        <position position="199"/>
    </location>
    <ligand>
        <name>ATP</name>
        <dbReference type="ChEBI" id="CHEBI:30616"/>
    </ligand>
</feature>
<reference evidence="10 11" key="1">
    <citation type="submission" date="2016-08" db="EMBL/GenBank/DDBJ databases">
        <title>Identification and validation of antigenic proteins from Pajaroellobacter abortibovis using de-novo genome sequence assembly and reverse vaccinology.</title>
        <authorList>
            <person name="Welly B.T."/>
            <person name="Miller M.R."/>
            <person name="Stott J.L."/>
            <person name="Blanchard M.T."/>
            <person name="Islas-Trejo A.D."/>
            <person name="O'Rourke S.M."/>
            <person name="Young A.E."/>
            <person name="Medrano J.F."/>
            <person name="Van Eenennaam A.L."/>
        </authorList>
    </citation>
    <scope>NUCLEOTIDE SEQUENCE [LARGE SCALE GENOMIC DNA]</scope>
    <source>
        <strain evidence="10 11">BTF92-0548A/99-0131</strain>
    </source>
</reference>
<dbReference type="PANTHER" id="PTHR43766">
    <property type="entry name" value="TRYPTOPHAN--TRNA LIGASE, MITOCHONDRIAL"/>
    <property type="match status" value="1"/>
</dbReference>
<evidence type="ECO:0000256" key="5">
    <source>
        <dbReference type="ARBA" id="ARBA00022917"/>
    </source>
</evidence>
<dbReference type="GO" id="GO:0005829">
    <property type="term" value="C:cytosol"/>
    <property type="evidence" value="ECO:0007669"/>
    <property type="project" value="TreeGrafter"/>
</dbReference>
<dbReference type="CDD" id="cd00806">
    <property type="entry name" value="TrpRS_core"/>
    <property type="match status" value="1"/>
</dbReference>
<feature type="binding site" evidence="8">
    <location>
        <begin position="16"/>
        <end position="17"/>
    </location>
    <ligand>
        <name>ATP</name>
        <dbReference type="ChEBI" id="CHEBI:30616"/>
    </ligand>
</feature>
<dbReference type="AlphaFoldDB" id="A0A1L6MW87"/>
<protein>
    <recommendedName>
        <fullName evidence="8">Tryptophan--tRNA ligase</fullName>
        <ecNumber evidence="8">6.1.1.2</ecNumber>
    </recommendedName>
    <alternativeName>
        <fullName evidence="8">Tryptophanyl-tRNA synthetase</fullName>
        <shortName evidence="8">TrpRS</shortName>
    </alternativeName>
</protein>
<dbReference type="InterPro" id="IPR002305">
    <property type="entry name" value="aa-tRNA-synth_Ic"/>
</dbReference>
<evidence type="ECO:0000256" key="4">
    <source>
        <dbReference type="ARBA" id="ARBA00022840"/>
    </source>
</evidence>
<dbReference type="FunFam" id="1.10.240.10:FF:000005">
    <property type="entry name" value="Tryptophan--tRNA ligase"/>
    <property type="match status" value="1"/>
</dbReference>
<dbReference type="STRING" id="1882918.BCY86_02875"/>
<dbReference type="GO" id="GO:0004830">
    <property type="term" value="F:tryptophan-tRNA ligase activity"/>
    <property type="evidence" value="ECO:0007669"/>
    <property type="project" value="UniProtKB-UniRule"/>
</dbReference>
<dbReference type="KEGG" id="pabo:BCY86_02875"/>
<comment type="similarity">
    <text evidence="1 8 9">Belongs to the class-I aminoacyl-tRNA synthetase family.</text>
</comment>
<evidence type="ECO:0000313" key="10">
    <source>
        <dbReference type="EMBL" id="APR99734.1"/>
    </source>
</evidence>
<comment type="catalytic activity">
    <reaction evidence="7 8">
        <text>tRNA(Trp) + L-tryptophan + ATP = L-tryptophyl-tRNA(Trp) + AMP + diphosphate + H(+)</text>
        <dbReference type="Rhea" id="RHEA:24080"/>
        <dbReference type="Rhea" id="RHEA-COMP:9671"/>
        <dbReference type="Rhea" id="RHEA-COMP:9705"/>
        <dbReference type="ChEBI" id="CHEBI:15378"/>
        <dbReference type="ChEBI" id="CHEBI:30616"/>
        <dbReference type="ChEBI" id="CHEBI:33019"/>
        <dbReference type="ChEBI" id="CHEBI:57912"/>
        <dbReference type="ChEBI" id="CHEBI:78442"/>
        <dbReference type="ChEBI" id="CHEBI:78535"/>
        <dbReference type="ChEBI" id="CHEBI:456215"/>
        <dbReference type="EC" id="6.1.1.2"/>
    </reaction>
</comment>
<keyword evidence="2 8" id="KW-0436">Ligase</keyword>
<keyword evidence="8" id="KW-0963">Cytoplasm</keyword>